<name>A0A2P5B7Q6_PARAD</name>
<dbReference type="EMBL" id="JXTB01000343">
    <property type="protein sequence ID" value="PON44795.1"/>
    <property type="molecule type" value="Genomic_DNA"/>
</dbReference>
<dbReference type="Proteomes" id="UP000237105">
    <property type="component" value="Unassembled WGS sequence"/>
</dbReference>
<evidence type="ECO:0000313" key="1">
    <source>
        <dbReference type="EMBL" id="PON44795.1"/>
    </source>
</evidence>
<protein>
    <submittedName>
        <fullName evidence="1">Uncharacterized protein</fullName>
    </submittedName>
</protein>
<keyword evidence="2" id="KW-1185">Reference proteome</keyword>
<comment type="caution">
    <text evidence="1">The sequence shown here is derived from an EMBL/GenBank/DDBJ whole genome shotgun (WGS) entry which is preliminary data.</text>
</comment>
<proteinExistence type="predicted"/>
<reference evidence="2" key="1">
    <citation type="submission" date="2016-06" db="EMBL/GenBank/DDBJ databases">
        <title>Parallel loss of symbiosis genes in relatives of nitrogen-fixing non-legume Parasponia.</title>
        <authorList>
            <person name="Van Velzen R."/>
            <person name="Holmer R."/>
            <person name="Bu F."/>
            <person name="Rutten L."/>
            <person name="Van Zeijl A."/>
            <person name="Liu W."/>
            <person name="Santuari L."/>
            <person name="Cao Q."/>
            <person name="Sharma T."/>
            <person name="Shen D."/>
            <person name="Roswanjaya Y."/>
            <person name="Wardhani T."/>
            <person name="Kalhor M.S."/>
            <person name="Jansen J."/>
            <person name="Van den Hoogen J."/>
            <person name="Gungor B."/>
            <person name="Hartog M."/>
            <person name="Hontelez J."/>
            <person name="Verver J."/>
            <person name="Yang W.-C."/>
            <person name="Schijlen E."/>
            <person name="Repin R."/>
            <person name="Schilthuizen M."/>
            <person name="Schranz E."/>
            <person name="Heidstra R."/>
            <person name="Miyata K."/>
            <person name="Fedorova E."/>
            <person name="Kohlen W."/>
            <person name="Bisseling T."/>
            <person name="Smit S."/>
            <person name="Geurts R."/>
        </authorList>
    </citation>
    <scope>NUCLEOTIDE SEQUENCE [LARGE SCALE GENOMIC DNA]</scope>
    <source>
        <strain evidence="2">cv. WU1-14</strain>
    </source>
</reference>
<sequence>MNRIESNLKSLSEEKEWPWRNQGFCRSNLVVRKLEEYRCYPHPVPPRDWSLVVDIIYRPKIRRFMAFCLEF</sequence>
<gene>
    <name evidence="1" type="ORF">PanWU01x14_263850</name>
</gene>
<organism evidence="1 2">
    <name type="scientific">Parasponia andersonii</name>
    <name type="common">Sponia andersonii</name>
    <dbReference type="NCBI Taxonomy" id="3476"/>
    <lineage>
        <taxon>Eukaryota</taxon>
        <taxon>Viridiplantae</taxon>
        <taxon>Streptophyta</taxon>
        <taxon>Embryophyta</taxon>
        <taxon>Tracheophyta</taxon>
        <taxon>Spermatophyta</taxon>
        <taxon>Magnoliopsida</taxon>
        <taxon>eudicotyledons</taxon>
        <taxon>Gunneridae</taxon>
        <taxon>Pentapetalae</taxon>
        <taxon>rosids</taxon>
        <taxon>fabids</taxon>
        <taxon>Rosales</taxon>
        <taxon>Cannabaceae</taxon>
        <taxon>Parasponia</taxon>
    </lineage>
</organism>
<dbReference type="AlphaFoldDB" id="A0A2P5B7Q6"/>
<evidence type="ECO:0000313" key="2">
    <source>
        <dbReference type="Proteomes" id="UP000237105"/>
    </source>
</evidence>
<accession>A0A2P5B7Q6</accession>